<keyword evidence="1" id="KW-1133">Transmembrane helix</keyword>
<dbReference type="eggNOG" id="ENOG50326VX">
    <property type="taxonomic scope" value="Bacteria"/>
</dbReference>
<evidence type="ECO:0000313" key="4">
    <source>
        <dbReference type="Proteomes" id="UP000001299"/>
    </source>
</evidence>
<feature type="domain" description="YcxB-like C-terminal" evidence="2">
    <location>
        <begin position="98"/>
        <end position="154"/>
    </location>
</feature>
<feature type="transmembrane region" description="Helical" evidence="1">
    <location>
        <begin position="29"/>
        <end position="51"/>
    </location>
</feature>
<feature type="transmembrane region" description="Helical" evidence="1">
    <location>
        <begin position="57"/>
        <end position="79"/>
    </location>
</feature>
<dbReference type="EMBL" id="CP001810">
    <property type="protein sequence ID" value="ADL34970.1"/>
    <property type="molecule type" value="Genomic_DNA"/>
</dbReference>
<dbReference type="HOGENOM" id="CLU_1575585_0_0_9"/>
<protein>
    <recommendedName>
        <fullName evidence="2">YcxB-like C-terminal domain-containing protein</fullName>
    </recommendedName>
</protein>
<dbReference type="InterPro" id="IPR025588">
    <property type="entry name" value="YcxB-like_C"/>
</dbReference>
<keyword evidence="1" id="KW-0472">Membrane</keyword>
<sequence>MPYEADFFCDYKGLKKATRARLITMLKEYWWLFLLIYIAMPGKLIISGIMKNNASDIFAGASAPIFLIVVYAFVIDFSVRRQVKTNKALGNLNVHYTFNEEDFEWTSPKVSARSNYSAIYRIVEDKNFFFLKPSARQMMIVPKENCSSELIAFLENKKTEINCNKKKML</sequence>
<dbReference type="KEGG" id="bpb:bpr_I2237"/>
<name>E0RY15_BUTPB</name>
<keyword evidence="1" id="KW-0812">Transmembrane</keyword>
<dbReference type="Pfam" id="PF14317">
    <property type="entry name" value="YcxB"/>
    <property type="match status" value="1"/>
</dbReference>
<dbReference type="STRING" id="515622.bpr_I2237"/>
<evidence type="ECO:0000313" key="3">
    <source>
        <dbReference type="EMBL" id="ADL34970.1"/>
    </source>
</evidence>
<accession>E0RY15</accession>
<proteinExistence type="predicted"/>
<dbReference type="Proteomes" id="UP000001299">
    <property type="component" value="Chromosome 1"/>
</dbReference>
<keyword evidence="4" id="KW-1185">Reference proteome</keyword>
<evidence type="ECO:0000259" key="2">
    <source>
        <dbReference type="Pfam" id="PF14317"/>
    </source>
</evidence>
<evidence type="ECO:0000256" key="1">
    <source>
        <dbReference type="SAM" id="Phobius"/>
    </source>
</evidence>
<organism evidence="3 4">
    <name type="scientific">Butyrivibrio proteoclasticus (strain ATCC 51982 / DSM 14932 / B316)</name>
    <name type="common">Clostridium proteoclasticum</name>
    <dbReference type="NCBI Taxonomy" id="515622"/>
    <lineage>
        <taxon>Bacteria</taxon>
        <taxon>Bacillati</taxon>
        <taxon>Bacillota</taxon>
        <taxon>Clostridia</taxon>
        <taxon>Lachnospirales</taxon>
        <taxon>Lachnospiraceae</taxon>
        <taxon>Butyrivibrio</taxon>
    </lineage>
</organism>
<reference evidence="3 4" key="1">
    <citation type="journal article" date="2010" name="PLoS ONE">
        <title>The glycobiome of the rumen bacterium Butyrivibrio proteoclasticus B316(T) highlights adaptation to a polysaccharide-rich environment.</title>
        <authorList>
            <person name="Kelly W.J."/>
            <person name="Leahy S.C."/>
            <person name="Altermann E."/>
            <person name="Yeoman C.J."/>
            <person name="Dunne J.C."/>
            <person name="Kong Z."/>
            <person name="Pacheco D.M."/>
            <person name="Li D."/>
            <person name="Noel S.J."/>
            <person name="Moon C.D."/>
            <person name="Cookson A.L."/>
            <person name="Attwood G.T."/>
        </authorList>
    </citation>
    <scope>NUCLEOTIDE SEQUENCE [LARGE SCALE GENOMIC DNA]</scope>
    <source>
        <strain evidence="4">ATCC 51982 / DSM 14932 / B316</strain>
    </source>
</reference>
<gene>
    <name evidence="3" type="ordered locus">bpr_I2237</name>
</gene>
<dbReference type="AlphaFoldDB" id="E0RY15"/>
<dbReference type="RefSeq" id="WP_013281623.1">
    <property type="nucleotide sequence ID" value="NC_014387.1"/>
</dbReference>